<keyword evidence="2" id="KW-1185">Reference proteome</keyword>
<evidence type="ECO:0000313" key="1">
    <source>
        <dbReference type="EMBL" id="KZW04266.1"/>
    </source>
</evidence>
<dbReference type="OrthoDB" id="10603316at2759"/>
<dbReference type="EMBL" id="KV425882">
    <property type="protein sequence ID" value="KZW04266.1"/>
    <property type="molecule type" value="Genomic_DNA"/>
</dbReference>
<dbReference type="AlphaFoldDB" id="A0A165QZ21"/>
<organism evidence="1 2">
    <name type="scientific">Exidia glandulosa HHB12029</name>
    <dbReference type="NCBI Taxonomy" id="1314781"/>
    <lineage>
        <taxon>Eukaryota</taxon>
        <taxon>Fungi</taxon>
        <taxon>Dikarya</taxon>
        <taxon>Basidiomycota</taxon>
        <taxon>Agaricomycotina</taxon>
        <taxon>Agaricomycetes</taxon>
        <taxon>Auriculariales</taxon>
        <taxon>Exidiaceae</taxon>
        <taxon>Exidia</taxon>
    </lineage>
</organism>
<dbReference type="Proteomes" id="UP000077266">
    <property type="component" value="Unassembled WGS sequence"/>
</dbReference>
<accession>A0A165QZ21</accession>
<sequence>MSAKTARKDIEVGQLVWAKVAIADDIVDKEAMKTENGGKLSTTAKNIFSGKVTNKLCYVLSVTETRIDVVYGTTFGGKAALPAYVTDSTK</sequence>
<protein>
    <submittedName>
        <fullName evidence="1">Uncharacterized protein</fullName>
    </submittedName>
</protein>
<name>A0A165QZ21_EXIGL</name>
<proteinExistence type="predicted"/>
<dbReference type="InParanoid" id="A0A165QZ21"/>
<reference evidence="1 2" key="1">
    <citation type="journal article" date="2016" name="Mol. Biol. Evol.">
        <title>Comparative Genomics of Early-Diverging Mushroom-Forming Fungi Provides Insights into the Origins of Lignocellulose Decay Capabilities.</title>
        <authorList>
            <person name="Nagy L.G."/>
            <person name="Riley R."/>
            <person name="Tritt A."/>
            <person name="Adam C."/>
            <person name="Daum C."/>
            <person name="Floudas D."/>
            <person name="Sun H."/>
            <person name="Yadav J.S."/>
            <person name="Pangilinan J."/>
            <person name="Larsson K.H."/>
            <person name="Matsuura K."/>
            <person name="Barry K."/>
            <person name="Labutti K."/>
            <person name="Kuo R."/>
            <person name="Ohm R.A."/>
            <person name="Bhattacharya S.S."/>
            <person name="Shirouzu T."/>
            <person name="Yoshinaga Y."/>
            <person name="Martin F.M."/>
            <person name="Grigoriev I.V."/>
            <person name="Hibbett D.S."/>
        </authorList>
    </citation>
    <scope>NUCLEOTIDE SEQUENCE [LARGE SCALE GENOMIC DNA]</scope>
    <source>
        <strain evidence="1 2">HHB12029</strain>
    </source>
</reference>
<evidence type="ECO:0000313" key="2">
    <source>
        <dbReference type="Proteomes" id="UP000077266"/>
    </source>
</evidence>
<gene>
    <name evidence="1" type="ORF">EXIGLDRAFT_758560</name>
</gene>